<proteinExistence type="predicted"/>
<evidence type="ECO:0000313" key="1">
    <source>
        <dbReference type="EMBL" id="MBA1142947.1"/>
    </source>
</evidence>
<dbReference type="InterPro" id="IPR029033">
    <property type="entry name" value="His_PPase_superfam"/>
</dbReference>
<dbReference type="RefSeq" id="WP_181059982.1">
    <property type="nucleotide sequence ID" value="NZ_JACDTY010000011.1"/>
</dbReference>
<gene>
    <name evidence="1" type="ORF">H0241_22250</name>
</gene>
<dbReference type="Proteomes" id="UP000558284">
    <property type="component" value="Unassembled WGS sequence"/>
</dbReference>
<protein>
    <submittedName>
        <fullName evidence="1">Histidine phosphatase family protein</fullName>
    </submittedName>
</protein>
<dbReference type="CDD" id="cd07067">
    <property type="entry name" value="HP_PGM_like"/>
    <property type="match status" value="1"/>
</dbReference>
<dbReference type="Pfam" id="PF00300">
    <property type="entry name" value="His_Phos_1"/>
    <property type="match status" value="1"/>
</dbReference>
<name>A0A838BA57_9HYPH</name>
<evidence type="ECO:0000313" key="2">
    <source>
        <dbReference type="Proteomes" id="UP000558284"/>
    </source>
</evidence>
<comment type="caution">
    <text evidence="1">The sequence shown here is derived from an EMBL/GenBank/DDBJ whole genome shotgun (WGS) entry which is preliminary data.</text>
</comment>
<dbReference type="SUPFAM" id="SSF53254">
    <property type="entry name" value="Phosphoglycerate mutase-like"/>
    <property type="match status" value="1"/>
</dbReference>
<keyword evidence="2" id="KW-1185">Reference proteome</keyword>
<organism evidence="1 2">
    <name type="scientific">Mesorhizobium neociceri</name>
    <dbReference type="NCBI Taxonomy" id="1307853"/>
    <lineage>
        <taxon>Bacteria</taxon>
        <taxon>Pseudomonadati</taxon>
        <taxon>Pseudomonadota</taxon>
        <taxon>Alphaproteobacteria</taxon>
        <taxon>Hyphomicrobiales</taxon>
        <taxon>Phyllobacteriaceae</taxon>
        <taxon>Mesorhizobium</taxon>
    </lineage>
</organism>
<dbReference type="InterPro" id="IPR050275">
    <property type="entry name" value="PGM_Phosphatase"/>
</dbReference>
<dbReference type="PANTHER" id="PTHR48100:SF10">
    <property type="entry name" value="2-CARBOXY-D-ARABINITOL-1-PHOSPHATASE-RELATED"/>
    <property type="match status" value="1"/>
</dbReference>
<dbReference type="SMART" id="SM00855">
    <property type="entry name" value="PGAM"/>
    <property type="match status" value="1"/>
</dbReference>
<reference evidence="1 2" key="1">
    <citation type="submission" date="2020-07" db="EMBL/GenBank/DDBJ databases">
        <title>Definition of the novel symbiovar canariense within Mesorhizobium novociceri, a new species of genus Mesorhizobium nodulating Cicer canariense in the Caldera de Taburiente National Park (La Palma, Canary Islands).</title>
        <authorList>
            <person name="Leon-Barrios M."/>
            <person name="Perez-Yepez J."/>
            <person name="Flores-Felix J.D."/>
            <person name="Ramirez-Baena M.H."/>
            <person name="Pulido-Suarez L."/>
            <person name="Igual J.M."/>
            <person name="Velazquez E."/>
            <person name="Peix A."/>
        </authorList>
    </citation>
    <scope>NUCLEOTIDE SEQUENCE [LARGE SCALE GENOMIC DNA]</scope>
    <source>
        <strain evidence="1 2">CCANP35</strain>
    </source>
</reference>
<dbReference type="GO" id="GO:0016791">
    <property type="term" value="F:phosphatase activity"/>
    <property type="evidence" value="ECO:0007669"/>
    <property type="project" value="TreeGrafter"/>
</dbReference>
<dbReference type="InterPro" id="IPR013078">
    <property type="entry name" value="His_Pase_superF_clade-1"/>
</dbReference>
<accession>A0A838BA57</accession>
<dbReference type="Gene3D" id="3.40.50.1240">
    <property type="entry name" value="Phosphoglycerate mutase-like"/>
    <property type="match status" value="1"/>
</dbReference>
<sequence length="200" mass="21362">MLVRLTMICSGATPATRKGSFPVDEALEPQSLALAATMTLRRADRVWTSPALRARQTAEAMALKPSVEALLAEQDFRHWAGKSFEEIQALEPAGIAAWLGDTEAAPHGGESLADVARRTTRLMDGLIQTSGHTIAVTHASVIRGAIVHVLGAPLSACRRIDVEPLSLTDFRSDGSRWMLRSTGVPVAAKVVRSRSGKVAS</sequence>
<dbReference type="EMBL" id="JACDTY010000011">
    <property type="protein sequence ID" value="MBA1142947.1"/>
    <property type="molecule type" value="Genomic_DNA"/>
</dbReference>
<dbReference type="PANTHER" id="PTHR48100">
    <property type="entry name" value="BROAD-SPECIFICITY PHOSPHATASE YOR283W-RELATED"/>
    <property type="match status" value="1"/>
</dbReference>
<dbReference type="AlphaFoldDB" id="A0A838BA57"/>